<dbReference type="CDD" id="cd00093">
    <property type="entry name" value="HTH_XRE"/>
    <property type="match status" value="1"/>
</dbReference>
<sequence>MSKAKIEYEVGSGNVFADLGLPNPEERKLKAHLAGIIYEIIETRGWTQQHAAEVLGVSQPDVSKMTRGILKDFSVERLLHFLSKLDQHVTITVSGDELRTQEIVVADNTVQIQKEKAWQRKDNLSSSKVKHAK</sequence>
<proteinExistence type="predicted"/>
<name>A0A6J4UZI4_9DEIN</name>
<dbReference type="GO" id="GO:0003677">
    <property type="term" value="F:DNA binding"/>
    <property type="evidence" value="ECO:0007669"/>
    <property type="project" value="InterPro"/>
</dbReference>
<dbReference type="Gene3D" id="1.10.260.40">
    <property type="entry name" value="lambda repressor-like DNA-binding domains"/>
    <property type="match status" value="1"/>
</dbReference>
<organism evidence="2">
    <name type="scientific">uncultured Truepera sp</name>
    <dbReference type="NCBI Taxonomy" id="543023"/>
    <lineage>
        <taxon>Bacteria</taxon>
        <taxon>Thermotogati</taxon>
        <taxon>Deinococcota</taxon>
        <taxon>Deinococci</taxon>
        <taxon>Trueperales</taxon>
        <taxon>Trueperaceae</taxon>
        <taxon>Truepera</taxon>
        <taxon>environmental samples</taxon>
    </lineage>
</organism>
<accession>A0A6J4UZI4</accession>
<dbReference type="AlphaFoldDB" id="A0A6J4UZI4"/>
<reference evidence="2" key="1">
    <citation type="submission" date="2020-02" db="EMBL/GenBank/DDBJ databases">
        <authorList>
            <person name="Meier V. D."/>
        </authorList>
    </citation>
    <scope>NUCLEOTIDE SEQUENCE</scope>
    <source>
        <strain evidence="2">AVDCRST_MAG86</strain>
    </source>
</reference>
<dbReference type="EMBL" id="CADCWP010000043">
    <property type="protein sequence ID" value="CAA9561106.1"/>
    <property type="molecule type" value="Genomic_DNA"/>
</dbReference>
<dbReference type="InterPro" id="IPR010982">
    <property type="entry name" value="Lambda_DNA-bd_dom_sf"/>
</dbReference>
<evidence type="ECO:0000313" key="2">
    <source>
        <dbReference type="EMBL" id="CAA9561106.1"/>
    </source>
</evidence>
<dbReference type="Pfam" id="PF13744">
    <property type="entry name" value="HTH_37"/>
    <property type="match status" value="1"/>
</dbReference>
<dbReference type="InterPro" id="IPR039554">
    <property type="entry name" value="HigA2-like_HTH"/>
</dbReference>
<feature type="domain" description="HigA2-like helix-turn-helix" evidence="1">
    <location>
        <begin position="15"/>
        <end position="94"/>
    </location>
</feature>
<dbReference type="SUPFAM" id="SSF47413">
    <property type="entry name" value="lambda repressor-like DNA-binding domains"/>
    <property type="match status" value="1"/>
</dbReference>
<protein>
    <recommendedName>
        <fullName evidence="1">HigA2-like helix-turn-helix domain-containing protein</fullName>
    </recommendedName>
</protein>
<gene>
    <name evidence="2" type="ORF">AVDCRST_MAG86-630</name>
</gene>
<evidence type="ECO:0000259" key="1">
    <source>
        <dbReference type="Pfam" id="PF13744"/>
    </source>
</evidence>
<dbReference type="InterPro" id="IPR001387">
    <property type="entry name" value="Cro/C1-type_HTH"/>
</dbReference>